<dbReference type="InterPro" id="IPR001503">
    <property type="entry name" value="Glyco_trans_10"/>
</dbReference>
<evidence type="ECO:0000259" key="15">
    <source>
        <dbReference type="Pfam" id="PF17039"/>
    </source>
</evidence>
<dbReference type="PANTHER" id="PTHR48438:SF1">
    <property type="entry name" value="ALPHA-(1,3)-FUCOSYLTRANSFERASE C-RELATED"/>
    <property type="match status" value="1"/>
</dbReference>
<keyword evidence="5 12" id="KW-0808">Transferase</keyword>
<dbReference type="InterPro" id="IPR055270">
    <property type="entry name" value="Glyco_tran_10_C"/>
</dbReference>
<evidence type="ECO:0000313" key="17">
    <source>
        <dbReference type="Proteomes" id="UP000821866"/>
    </source>
</evidence>
<keyword evidence="10 12" id="KW-0472">Membrane</keyword>
<sequence>MTRRKIDPEKTARVTDSAAPHAPSATESAVDSAAVLEASLEEDAPAAGAPTAGDVPQRPALRAQREDVIGEYIHRCWPMVASILVLTGLVTVVWSPNSIIPTGSLSLLGNVIMPQRPTRTVLPVSFPQPWGMRKYDHPFPRILLWNQTGLGRWWKSGHARCPRGSNRWFICEVTEDQHELDISDAVVFIADRLKYLEEPPLRTSFQRWVFWAKTPHPPLERRECLHGSLAMGCDSSPFRRFGSNMFTWTMAYRDDADIVVPYKIWRCDSAADTTLTAGTKRRLGNLPIEKRKDAAWIVGSCEQYRFEKQILPINGGDDTYGCRSESIQGRVSIRLFLDCGVNECSSRGECVRHIAENYNFIIVSLQPECFQSAYELVYDAFEHNIVPVVLAPPNSTLAVPEHSVVSSADFRQPGELAAKLLELQNDRYMYESYFTWKQNCSFMYPENELCPLCMALSQTPTDRLSVHPNVYEWWERRLICQRESLHGLDTSFLAVVD</sequence>
<comment type="caution">
    <text evidence="16">The sequence shown here is derived from an EMBL/GenBank/DDBJ whole genome shotgun (WGS) entry which is preliminary data.</text>
</comment>
<keyword evidence="6 12" id="KW-0812">Transmembrane</keyword>
<proteinExistence type="inferred from homology"/>
<feature type="domain" description="Fucosyltransferase N-terminal" evidence="15">
    <location>
        <begin position="141"/>
        <end position="263"/>
    </location>
</feature>
<evidence type="ECO:0000256" key="9">
    <source>
        <dbReference type="ARBA" id="ARBA00023034"/>
    </source>
</evidence>
<evidence type="ECO:0000256" key="13">
    <source>
        <dbReference type="SAM" id="MobiDB-lite"/>
    </source>
</evidence>
<evidence type="ECO:0000256" key="12">
    <source>
        <dbReference type="RuleBase" id="RU003832"/>
    </source>
</evidence>
<evidence type="ECO:0000313" key="16">
    <source>
        <dbReference type="EMBL" id="KAH8033253.1"/>
    </source>
</evidence>
<dbReference type="GO" id="GO:0032580">
    <property type="term" value="C:Golgi cisterna membrane"/>
    <property type="evidence" value="ECO:0007669"/>
    <property type="project" value="UniProtKB-SubCell"/>
</dbReference>
<comment type="subcellular location">
    <subcellularLocation>
        <location evidence="1 12">Golgi apparatus</location>
        <location evidence="1 12">Golgi stack membrane</location>
        <topology evidence="1 12">Single-pass type II membrane protein</topology>
    </subcellularLocation>
</comment>
<evidence type="ECO:0000256" key="4">
    <source>
        <dbReference type="ARBA" id="ARBA00022676"/>
    </source>
</evidence>
<evidence type="ECO:0000256" key="2">
    <source>
        <dbReference type="ARBA" id="ARBA00004922"/>
    </source>
</evidence>
<dbReference type="Gene3D" id="3.40.50.11660">
    <property type="entry name" value="Glycosyl transferase family 10, C-terminal domain"/>
    <property type="match status" value="1"/>
</dbReference>
<gene>
    <name evidence="16" type="ORF">HPB51_008652</name>
</gene>
<dbReference type="PANTHER" id="PTHR48438">
    <property type="entry name" value="ALPHA-(1,3)-FUCOSYLTRANSFERASE C-RELATED"/>
    <property type="match status" value="1"/>
</dbReference>
<keyword evidence="7" id="KW-0735">Signal-anchor</keyword>
<accession>A0A9J6EGL0</accession>
<dbReference type="SUPFAM" id="SSF53756">
    <property type="entry name" value="UDP-Glycosyltransferase/glycogen phosphorylase"/>
    <property type="match status" value="1"/>
</dbReference>
<feature type="domain" description="Fucosyltransferase C-terminal" evidence="14">
    <location>
        <begin position="325"/>
        <end position="471"/>
    </location>
</feature>
<evidence type="ECO:0000256" key="10">
    <source>
        <dbReference type="ARBA" id="ARBA00023136"/>
    </source>
</evidence>
<dbReference type="Proteomes" id="UP000821866">
    <property type="component" value="Chromosome 2"/>
</dbReference>
<feature type="region of interest" description="Disordered" evidence="13">
    <location>
        <begin position="1"/>
        <end position="59"/>
    </location>
</feature>
<dbReference type="InterPro" id="IPR031481">
    <property type="entry name" value="Glyco_tran_10_N"/>
</dbReference>
<evidence type="ECO:0000256" key="8">
    <source>
        <dbReference type="ARBA" id="ARBA00022989"/>
    </source>
</evidence>
<organism evidence="16 17">
    <name type="scientific">Rhipicephalus microplus</name>
    <name type="common">Cattle tick</name>
    <name type="synonym">Boophilus microplus</name>
    <dbReference type="NCBI Taxonomy" id="6941"/>
    <lineage>
        <taxon>Eukaryota</taxon>
        <taxon>Metazoa</taxon>
        <taxon>Ecdysozoa</taxon>
        <taxon>Arthropoda</taxon>
        <taxon>Chelicerata</taxon>
        <taxon>Arachnida</taxon>
        <taxon>Acari</taxon>
        <taxon>Parasitiformes</taxon>
        <taxon>Ixodida</taxon>
        <taxon>Ixodoidea</taxon>
        <taxon>Ixodidae</taxon>
        <taxon>Rhipicephalinae</taxon>
        <taxon>Rhipicephalus</taxon>
        <taxon>Boophilus</taxon>
    </lineage>
</organism>
<comment type="similarity">
    <text evidence="3 12">Belongs to the glycosyltransferase 10 family.</text>
</comment>
<evidence type="ECO:0000256" key="7">
    <source>
        <dbReference type="ARBA" id="ARBA00022968"/>
    </source>
</evidence>
<keyword evidence="8 12" id="KW-1133">Transmembrane helix</keyword>
<name>A0A9J6EGL0_RHIMP</name>
<dbReference type="EMBL" id="JABSTU010000004">
    <property type="protein sequence ID" value="KAH8033253.1"/>
    <property type="molecule type" value="Genomic_DNA"/>
</dbReference>
<comment type="pathway">
    <text evidence="2">Protein modification; protein glycosylation.</text>
</comment>
<keyword evidence="9 12" id="KW-0333">Golgi apparatus</keyword>
<evidence type="ECO:0000259" key="14">
    <source>
        <dbReference type="Pfam" id="PF00852"/>
    </source>
</evidence>
<evidence type="ECO:0000256" key="5">
    <source>
        <dbReference type="ARBA" id="ARBA00022679"/>
    </source>
</evidence>
<dbReference type="InterPro" id="IPR038577">
    <property type="entry name" value="GT10-like_C_sf"/>
</dbReference>
<reference evidence="16" key="1">
    <citation type="journal article" date="2020" name="Cell">
        <title>Large-Scale Comparative Analyses of Tick Genomes Elucidate Their Genetic Diversity and Vector Capacities.</title>
        <authorList>
            <consortium name="Tick Genome and Microbiome Consortium (TIGMIC)"/>
            <person name="Jia N."/>
            <person name="Wang J."/>
            <person name="Shi W."/>
            <person name="Du L."/>
            <person name="Sun Y."/>
            <person name="Zhan W."/>
            <person name="Jiang J.F."/>
            <person name="Wang Q."/>
            <person name="Zhang B."/>
            <person name="Ji P."/>
            <person name="Bell-Sakyi L."/>
            <person name="Cui X.M."/>
            <person name="Yuan T.T."/>
            <person name="Jiang B.G."/>
            <person name="Yang W.F."/>
            <person name="Lam T.T."/>
            <person name="Chang Q.C."/>
            <person name="Ding S.J."/>
            <person name="Wang X.J."/>
            <person name="Zhu J.G."/>
            <person name="Ruan X.D."/>
            <person name="Zhao L."/>
            <person name="Wei J.T."/>
            <person name="Ye R.Z."/>
            <person name="Que T.C."/>
            <person name="Du C.H."/>
            <person name="Zhou Y.H."/>
            <person name="Cheng J.X."/>
            <person name="Dai P.F."/>
            <person name="Guo W.B."/>
            <person name="Han X.H."/>
            <person name="Huang E.J."/>
            <person name="Li L.F."/>
            <person name="Wei W."/>
            <person name="Gao Y.C."/>
            <person name="Liu J.Z."/>
            <person name="Shao H.Z."/>
            <person name="Wang X."/>
            <person name="Wang C.C."/>
            <person name="Yang T.C."/>
            <person name="Huo Q.B."/>
            <person name="Li W."/>
            <person name="Chen H.Y."/>
            <person name="Chen S.E."/>
            <person name="Zhou L.G."/>
            <person name="Ni X.B."/>
            <person name="Tian J.H."/>
            <person name="Sheng Y."/>
            <person name="Liu T."/>
            <person name="Pan Y.S."/>
            <person name="Xia L.Y."/>
            <person name="Li J."/>
            <person name="Zhao F."/>
            <person name="Cao W.C."/>
        </authorList>
    </citation>
    <scope>NUCLEOTIDE SEQUENCE</scope>
    <source>
        <strain evidence="16">Rmic-2018</strain>
    </source>
</reference>
<dbReference type="AlphaFoldDB" id="A0A9J6EGL0"/>
<feature type="compositionally biased region" description="Basic and acidic residues" evidence="13">
    <location>
        <begin position="1"/>
        <end position="13"/>
    </location>
</feature>
<feature type="compositionally biased region" description="Low complexity" evidence="13">
    <location>
        <begin position="45"/>
        <end position="54"/>
    </location>
</feature>
<keyword evidence="11" id="KW-0325">Glycoprotein</keyword>
<dbReference type="EC" id="2.4.1.-" evidence="12"/>
<protein>
    <recommendedName>
        <fullName evidence="12">Fucosyltransferase</fullName>
        <ecNumber evidence="12">2.4.1.-</ecNumber>
    </recommendedName>
</protein>
<dbReference type="Pfam" id="PF00852">
    <property type="entry name" value="Glyco_transf_10"/>
    <property type="match status" value="1"/>
</dbReference>
<reference evidence="16" key="2">
    <citation type="submission" date="2021-09" db="EMBL/GenBank/DDBJ databases">
        <authorList>
            <person name="Jia N."/>
            <person name="Wang J."/>
            <person name="Shi W."/>
            <person name="Du L."/>
            <person name="Sun Y."/>
            <person name="Zhan W."/>
            <person name="Jiang J."/>
            <person name="Wang Q."/>
            <person name="Zhang B."/>
            <person name="Ji P."/>
            <person name="Sakyi L.B."/>
            <person name="Cui X."/>
            <person name="Yuan T."/>
            <person name="Jiang B."/>
            <person name="Yang W."/>
            <person name="Lam T.T.-Y."/>
            <person name="Chang Q."/>
            <person name="Ding S."/>
            <person name="Wang X."/>
            <person name="Zhu J."/>
            <person name="Ruan X."/>
            <person name="Zhao L."/>
            <person name="Wei J."/>
            <person name="Que T."/>
            <person name="Du C."/>
            <person name="Cheng J."/>
            <person name="Dai P."/>
            <person name="Han X."/>
            <person name="Huang E."/>
            <person name="Gao Y."/>
            <person name="Liu J."/>
            <person name="Shao H."/>
            <person name="Ye R."/>
            <person name="Li L."/>
            <person name="Wei W."/>
            <person name="Wang X."/>
            <person name="Wang C."/>
            <person name="Huo Q."/>
            <person name="Li W."/>
            <person name="Guo W."/>
            <person name="Chen H."/>
            <person name="Chen S."/>
            <person name="Zhou L."/>
            <person name="Zhou L."/>
            <person name="Ni X."/>
            <person name="Tian J."/>
            <person name="Zhou Y."/>
            <person name="Sheng Y."/>
            <person name="Liu T."/>
            <person name="Pan Y."/>
            <person name="Xia L."/>
            <person name="Li J."/>
            <person name="Zhao F."/>
            <person name="Cao W."/>
        </authorList>
    </citation>
    <scope>NUCLEOTIDE SEQUENCE</scope>
    <source>
        <strain evidence="16">Rmic-2018</strain>
        <tissue evidence="16">Larvae</tissue>
    </source>
</reference>
<dbReference type="GO" id="GO:0008417">
    <property type="term" value="F:fucosyltransferase activity"/>
    <property type="evidence" value="ECO:0007669"/>
    <property type="project" value="InterPro"/>
</dbReference>
<dbReference type="Pfam" id="PF17039">
    <property type="entry name" value="Glyco_tran_10_N"/>
    <property type="match status" value="1"/>
</dbReference>
<feature type="transmembrane region" description="Helical" evidence="12">
    <location>
        <begin position="72"/>
        <end position="94"/>
    </location>
</feature>
<evidence type="ECO:0000256" key="1">
    <source>
        <dbReference type="ARBA" id="ARBA00004447"/>
    </source>
</evidence>
<keyword evidence="4 12" id="KW-0328">Glycosyltransferase</keyword>
<evidence type="ECO:0000256" key="6">
    <source>
        <dbReference type="ARBA" id="ARBA00022692"/>
    </source>
</evidence>
<evidence type="ECO:0000256" key="11">
    <source>
        <dbReference type="ARBA" id="ARBA00023180"/>
    </source>
</evidence>
<dbReference type="VEuPathDB" id="VectorBase:LOC119159869"/>
<evidence type="ECO:0000256" key="3">
    <source>
        <dbReference type="ARBA" id="ARBA00008919"/>
    </source>
</evidence>
<keyword evidence="17" id="KW-1185">Reference proteome</keyword>